<dbReference type="EMBL" id="SDOV01000009">
    <property type="protein sequence ID" value="KAH7637450.1"/>
    <property type="molecule type" value="Genomic_DNA"/>
</dbReference>
<keyword evidence="2" id="KW-0732">Signal</keyword>
<organism evidence="3">
    <name type="scientific">Dermatophagoides farinae</name>
    <name type="common">American house dust mite</name>
    <dbReference type="NCBI Taxonomy" id="6954"/>
    <lineage>
        <taxon>Eukaryota</taxon>
        <taxon>Metazoa</taxon>
        <taxon>Ecdysozoa</taxon>
        <taxon>Arthropoda</taxon>
        <taxon>Chelicerata</taxon>
        <taxon>Arachnida</taxon>
        <taxon>Acari</taxon>
        <taxon>Acariformes</taxon>
        <taxon>Sarcoptiformes</taxon>
        <taxon>Astigmata</taxon>
        <taxon>Psoroptidia</taxon>
        <taxon>Analgoidea</taxon>
        <taxon>Pyroglyphidae</taxon>
        <taxon>Dermatophagoidinae</taxon>
        <taxon>Dermatophagoides</taxon>
    </lineage>
</organism>
<proteinExistence type="predicted"/>
<feature type="region of interest" description="Disordered" evidence="1">
    <location>
        <begin position="401"/>
        <end position="436"/>
    </location>
</feature>
<feature type="signal peptide" evidence="2">
    <location>
        <begin position="1"/>
        <end position="20"/>
    </location>
</feature>
<reference evidence="3" key="2">
    <citation type="journal article" date="2021" name="World Allergy Organ. J.">
        <title>Chromosome-level assembly of Dermatophagoides farinae genome and transcriptome reveals two novel allergens Der f 37 and Der f 39.</title>
        <authorList>
            <person name="Chen J."/>
            <person name="Cai Z."/>
            <person name="Fan D."/>
            <person name="Hu J."/>
            <person name="Hou Y."/>
            <person name="He Y."/>
            <person name="Zhang Z."/>
            <person name="Zhao Z."/>
            <person name="Gao P."/>
            <person name="Hu W."/>
            <person name="Sun J."/>
            <person name="Li J."/>
            <person name="Ji K."/>
        </authorList>
    </citation>
    <scope>NUCLEOTIDE SEQUENCE</scope>
    <source>
        <strain evidence="3">JKM2019</strain>
    </source>
</reference>
<feature type="compositionally biased region" description="Low complexity" evidence="1">
    <location>
        <begin position="92"/>
        <end position="107"/>
    </location>
</feature>
<reference evidence="3" key="1">
    <citation type="submission" date="2020-06" db="EMBL/GenBank/DDBJ databases">
        <authorList>
            <person name="Ji K."/>
            <person name="Li J."/>
        </authorList>
    </citation>
    <scope>NUCLEOTIDE SEQUENCE</scope>
    <source>
        <strain evidence="3">JKM2019</strain>
        <tissue evidence="3">Whole body</tissue>
    </source>
</reference>
<protein>
    <submittedName>
        <fullName evidence="3">Uncharacterized protein</fullName>
    </submittedName>
</protein>
<feature type="region of interest" description="Disordered" evidence="1">
    <location>
        <begin position="85"/>
        <end position="107"/>
    </location>
</feature>
<feature type="compositionally biased region" description="Low complexity" evidence="1">
    <location>
        <begin position="196"/>
        <end position="209"/>
    </location>
</feature>
<name>A0A9D4SDW4_DERFA</name>
<gene>
    <name evidence="3" type="ORF">HUG17_7656</name>
</gene>
<feature type="region of interest" description="Disordered" evidence="1">
    <location>
        <begin position="178"/>
        <end position="224"/>
    </location>
</feature>
<comment type="caution">
    <text evidence="3">The sequence shown here is derived from an EMBL/GenBank/DDBJ whole genome shotgun (WGS) entry which is preliminary data.</text>
</comment>
<feature type="region of interest" description="Disordered" evidence="1">
    <location>
        <begin position="38"/>
        <end position="63"/>
    </location>
</feature>
<dbReference type="Proteomes" id="UP000828236">
    <property type="component" value="Unassembled WGS sequence"/>
</dbReference>
<feature type="chain" id="PRO_5038386858" evidence="2">
    <location>
        <begin position="21"/>
        <end position="618"/>
    </location>
</feature>
<evidence type="ECO:0000256" key="2">
    <source>
        <dbReference type="SAM" id="SignalP"/>
    </source>
</evidence>
<feature type="region of interest" description="Disordered" evidence="1">
    <location>
        <begin position="302"/>
        <end position="387"/>
    </location>
</feature>
<evidence type="ECO:0000256" key="1">
    <source>
        <dbReference type="SAM" id="MobiDB-lite"/>
    </source>
</evidence>
<accession>A0A9D4SDW4</accession>
<feature type="compositionally biased region" description="Low complexity" evidence="1">
    <location>
        <begin position="401"/>
        <end position="434"/>
    </location>
</feature>
<evidence type="ECO:0000313" key="3">
    <source>
        <dbReference type="EMBL" id="KAH7637450.1"/>
    </source>
</evidence>
<dbReference type="AlphaFoldDB" id="A0A9D4SDW4"/>
<feature type="compositionally biased region" description="Polar residues" evidence="1">
    <location>
        <begin position="50"/>
        <end position="63"/>
    </location>
</feature>
<feature type="compositionally biased region" description="Low complexity" evidence="1">
    <location>
        <begin position="302"/>
        <end position="345"/>
    </location>
</feature>
<sequence length="618" mass="69965">MKKILLLTITTITVTTLIECYTGVPRMPQFGLRIPRAPRFRPPSFTPSSNVQSPQSQLMSQASSHPFASQIRPSSLHMGSMIGHSPQPGFPSPMSHHQISSPSSSHSMPFPMRPGPPMMDIPHSMIRPPHHPIAPIFASMHHHTQASHPPPSYHPKPSFYHGKTDDCPFPGCEMEPTYNGEAPVPSPYQVESPMIPSLTSPDSSPLDLSPRPPLDHEQYGSRQPMLSMGKQPVKVVYKPVVKLVKVPVEVPVKVRQPYPVKVPVPVQIPFPVKVIQREKIMFPIAVPFGQVLPVTALGSPAQISQEQPQQQQQQYNPQQPQQQQQQQYQPQQQQQQSQIPMKQPQTKSHYHGPGEYQQKLTPVNANGEPYGSQQQQQQQQQQNIQHGNQEQQYYPGNQQQQYNQQENNQNQNQQHQYNQVNQQQQYHRGNQQQQMPQKFRQEVVYVDGPNYRGISDINFENQQQQQQQQPQQQGSNYVVRILNNLQQGSSVNYGNENTPTQGGFVAPLKNYRTYHDEGDNDNSISIDRGMVGWSPIRIPPQSSSHQMAESRMSNDGIDDDGEKEAVDSFMQDRVDNDFAFGASSHIDSIHRPVSIETPYVTGKLIKSPMIISKMHKRS</sequence>
<feature type="compositionally biased region" description="Low complexity" evidence="1">
    <location>
        <begin position="373"/>
        <end position="387"/>
    </location>
</feature>